<evidence type="ECO:0000256" key="1">
    <source>
        <dbReference type="ARBA" id="ARBA00022679"/>
    </source>
</evidence>
<evidence type="ECO:0000256" key="2">
    <source>
        <dbReference type="ARBA" id="ARBA00023315"/>
    </source>
</evidence>
<gene>
    <name evidence="4" type="ORF">CIB95_01820</name>
</gene>
<keyword evidence="5" id="KW-1185">Reference proteome</keyword>
<reference evidence="5" key="1">
    <citation type="submission" date="2017-08" db="EMBL/GenBank/DDBJ databases">
        <authorList>
            <person name="Huang Z."/>
        </authorList>
    </citation>
    <scope>NUCLEOTIDE SEQUENCE [LARGE SCALE GENOMIC DNA]</scope>
    <source>
        <strain evidence="5">SA5d-4</strain>
    </source>
</reference>
<comment type="caution">
    <text evidence="4">The sequence shown here is derived from an EMBL/GenBank/DDBJ whole genome shotgun (WGS) entry which is preliminary data.</text>
</comment>
<organism evidence="4 5">
    <name type="scientific">Lottiidibacillus patelloidae</name>
    <dbReference type="NCBI Taxonomy" id="2670334"/>
    <lineage>
        <taxon>Bacteria</taxon>
        <taxon>Bacillati</taxon>
        <taxon>Bacillota</taxon>
        <taxon>Bacilli</taxon>
        <taxon>Bacillales</taxon>
        <taxon>Bacillaceae</taxon>
        <taxon>Lottiidibacillus</taxon>
    </lineage>
</organism>
<dbReference type="PROSITE" id="PS51186">
    <property type="entry name" value="GNAT"/>
    <property type="match status" value="1"/>
</dbReference>
<dbReference type="Pfam" id="PF13508">
    <property type="entry name" value="Acetyltransf_7"/>
    <property type="match status" value="1"/>
</dbReference>
<accession>A0A263BXN6</accession>
<feature type="domain" description="N-acetyltransferase" evidence="3">
    <location>
        <begin position="1"/>
        <end position="157"/>
    </location>
</feature>
<reference evidence="4 5" key="2">
    <citation type="submission" date="2017-09" db="EMBL/GenBank/DDBJ databases">
        <title>Bacillus patelloidae sp. nov., isolated from the intestinal tract of a marine limpet.</title>
        <authorList>
            <person name="Liu R."/>
            <person name="Dong C."/>
            <person name="Shao Z."/>
        </authorList>
    </citation>
    <scope>NUCLEOTIDE SEQUENCE [LARGE SCALE GENOMIC DNA]</scope>
    <source>
        <strain evidence="4 5">SA5d-4</strain>
    </source>
</reference>
<dbReference type="PANTHER" id="PTHR43800:SF1">
    <property type="entry name" value="PEPTIDYL-LYSINE N-ACETYLTRANSFERASE YJAB"/>
    <property type="match status" value="1"/>
</dbReference>
<sequence length="158" mass="17921">MIIRAMDKRDISQVQHVAEVAWNDTYKGILPQDFIDKFVAKAYSSANLEKRLEETIFLVSDNNGHIEGFISVTNEENAELAAIYLLPDYQGKGIGTQLLQEAINKLPKLVSMIVYVEKENGKGLNFYIAKGFQIEEEFNEELLGHKVSTVKLKKTIKK</sequence>
<keyword evidence="2" id="KW-0012">Acyltransferase</keyword>
<dbReference type="PANTHER" id="PTHR43800">
    <property type="entry name" value="PEPTIDYL-LYSINE N-ACETYLTRANSFERASE YJAB"/>
    <property type="match status" value="1"/>
</dbReference>
<dbReference type="Proteomes" id="UP000217083">
    <property type="component" value="Unassembled WGS sequence"/>
</dbReference>
<protein>
    <recommendedName>
        <fullName evidence="3">N-acetyltransferase domain-containing protein</fullName>
    </recommendedName>
</protein>
<proteinExistence type="predicted"/>
<dbReference type="InterPro" id="IPR016181">
    <property type="entry name" value="Acyl_CoA_acyltransferase"/>
</dbReference>
<evidence type="ECO:0000313" key="4">
    <source>
        <dbReference type="EMBL" id="OZM58332.1"/>
    </source>
</evidence>
<dbReference type="Gene3D" id="3.40.630.30">
    <property type="match status" value="1"/>
</dbReference>
<evidence type="ECO:0000259" key="3">
    <source>
        <dbReference type="PROSITE" id="PS51186"/>
    </source>
</evidence>
<dbReference type="SUPFAM" id="SSF55729">
    <property type="entry name" value="Acyl-CoA N-acyltransferases (Nat)"/>
    <property type="match status" value="1"/>
</dbReference>
<dbReference type="CDD" id="cd04301">
    <property type="entry name" value="NAT_SF"/>
    <property type="match status" value="1"/>
</dbReference>
<dbReference type="AlphaFoldDB" id="A0A263BXN6"/>
<keyword evidence="1" id="KW-0808">Transferase</keyword>
<name>A0A263BXN6_9BACI</name>
<dbReference type="EMBL" id="NPIA01000001">
    <property type="protein sequence ID" value="OZM58332.1"/>
    <property type="molecule type" value="Genomic_DNA"/>
</dbReference>
<dbReference type="InterPro" id="IPR000182">
    <property type="entry name" value="GNAT_dom"/>
</dbReference>
<evidence type="ECO:0000313" key="5">
    <source>
        <dbReference type="Proteomes" id="UP000217083"/>
    </source>
</evidence>
<dbReference type="GO" id="GO:0016747">
    <property type="term" value="F:acyltransferase activity, transferring groups other than amino-acyl groups"/>
    <property type="evidence" value="ECO:0007669"/>
    <property type="project" value="InterPro"/>
</dbReference>
<dbReference type="RefSeq" id="WP_094921042.1">
    <property type="nucleotide sequence ID" value="NZ_NPIA01000001.1"/>
</dbReference>